<evidence type="ECO:0000256" key="1">
    <source>
        <dbReference type="SAM" id="SignalP"/>
    </source>
</evidence>
<protein>
    <recommendedName>
        <fullName evidence="4">Secreted protein</fullName>
    </recommendedName>
</protein>
<keyword evidence="1" id="KW-0732">Signal</keyword>
<sequence>MFTVTGLRTLSVAMVLAVLERQGRSALSSDAVISAILGQSEIKITSAPIQLPRCCTKSSGGYGWVVHVSIKLKKFREKYTIPGKRIAFTAVRKKHICTKSEENVFD</sequence>
<reference evidence="2" key="1">
    <citation type="submission" date="2021-06" db="EMBL/GenBank/DDBJ databases">
        <title>Parelaphostrongylus tenuis whole genome reference sequence.</title>
        <authorList>
            <person name="Garwood T.J."/>
            <person name="Larsen P.A."/>
            <person name="Fountain-Jones N.M."/>
            <person name="Garbe J.R."/>
            <person name="Macchietto M.G."/>
            <person name="Kania S.A."/>
            <person name="Gerhold R.W."/>
            <person name="Richards J.E."/>
            <person name="Wolf T.M."/>
        </authorList>
    </citation>
    <scope>NUCLEOTIDE SEQUENCE</scope>
    <source>
        <strain evidence="2">MNPRO001-30</strain>
        <tissue evidence="2">Meninges</tissue>
    </source>
</reference>
<feature type="chain" id="PRO_5042186344" description="Secreted protein" evidence="1">
    <location>
        <begin position="26"/>
        <end position="106"/>
    </location>
</feature>
<name>A0AAD5WFN1_PARTN</name>
<accession>A0AAD5WFN1</accession>
<evidence type="ECO:0008006" key="4">
    <source>
        <dbReference type="Google" id="ProtNLM"/>
    </source>
</evidence>
<evidence type="ECO:0000313" key="2">
    <source>
        <dbReference type="EMBL" id="KAJ1368494.1"/>
    </source>
</evidence>
<feature type="signal peptide" evidence="1">
    <location>
        <begin position="1"/>
        <end position="25"/>
    </location>
</feature>
<dbReference type="AlphaFoldDB" id="A0AAD5WFN1"/>
<dbReference type="Proteomes" id="UP001196413">
    <property type="component" value="Unassembled WGS sequence"/>
</dbReference>
<dbReference type="EMBL" id="JAHQIW010006207">
    <property type="protein sequence ID" value="KAJ1368494.1"/>
    <property type="molecule type" value="Genomic_DNA"/>
</dbReference>
<keyword evidence="3" id="KW-1185">Reference proteome</keyword>
<comment type="caution">
    <text evidence="2">The sequence shown here is derived from an EMBL/GenBank/DDBJ whole genome shotgun (WGS) entry which is preliminary data.</text>
</comment>
<organism evidence="2 3">
    <name type="scientific">Parelaphostrongylus tenuis</name>
    <name type="common">Meningeal worm</name>
    <dbReference type="NCBI Taxonomy" id="148309"/>
    <lineage>
        <taxon>Eukaryota</taxon>
        <taxon>Metazoa</taxon>
        <taxon>Ecdysozoa</taxon>
        <taxon>Nematoda</taxon>
        <taxon>Chromadorea</taxon>
        <taxon>Rhabditida</taxon>
        <taxon>Rhabditina</taxon>
        <taxon>Rhabditomorpha</taxon>
        <taxon>Strongyloidea</taxon>
        <taxon>Metastrongylidae</taxon>
        <taxon>Parelaphostrongylus</taxon>
    </lineage>
</organism>
<proteinExistence type="predicted"/>
<evidence type="ECO:0000313" key="3">
    <source>
        <dbReference type="Proteomes" id="UP001196413"/>
    </source>
</evidence>
<gene>
    <name evidence="2" type="ORF">KIN20_029632</name>
</gene>